<organism evidence="2 3">
    <name type="scientific">Desulfofundulus kuznetsovii (strain DSM 6115 / VKM B-1805 / 17)</name>
    <name type="common">Desulfotomaculum kuznetsovii</name>
    <dbReference type="NCBI Taxonomy" id="760568"/>
    <lineage>
        <taxon>Bacteria</taxon>
        <taxon>Bacillati</taxon>
        <taxon>Bacillota</taxon>
        <taxon>Clostridia</taxon>
        <taxon>Eubacteriales</taxon>
        <taxon>Peptococcaceae</taxon>
        <taxon>Desulfofundulus</taxon>
    </lineage>
</organism>
<sequence>MVTEKEKKQPFAKGDAFIPEATGSATMVNLDGQWEHDFVDDPTPPVLPKESLQKRRVIRQAKKDPRAGV</sequence>
<protein>
    <submittedName>
        <fullName evidence="2">Uncharacterized protein</fullName>
    </submittedName>
</protein>
<feature type="region of interest" description="Disordered" evidence="1">
    <location>
        <begin position="35"/>
        <end position="69"/>
    </location>
</feature>
<keyword evidence="3" id="KW-1185">Reference proteome</keyword>
<dbReference type="KEGG" id="dku:Desku_1427"/>
<evidence type="ECO:0000313" key="2">
    <source>
        <dbReference type="EMBL" id="AEG15010.1"/>
    </source>
</evidence>
<accession>A0AAU8PPP1</accession>
<proteinExistence type="predicted"/>
<reference evidence="3" key="1">
    <citation type="submission" date="2011-05" db="EMBL/GenBank/DDBJ databases">
        <title>Complete sequence of Desulfotomaculum kuznetsovii DSM 6115.</title>
        <authorList>
            <person name="Lucas S."/>
            <person name="Han J."/>
            <person name="Lapidus A."/>
            <person name="Cheng J.-F."/>
            <person name="Goodwin L."/>
            <person name="Pitluck S."/>
            <person name="Peters L."/>
            <person name="Mikhailova N."/>
            <person name="Lu M."/>
            <person name="Saunders E."/>
            <person name="Han C."/>
            <person name="Tapia R."/>
            <person name="Land M."/>
            <person name="Hauser L."/>
            <person name="Kyrpides N."/>
            <person name="Ivanova N."/>
            <person name="Pagani I."/>
            <person name="Nazina T."/>
            <person name="Ivanova A."/>
            <person name="Parshina S."/>
            <person name="Kuever J."/>
            <person name="Muyzer G."/>
            <person name="Plugge C."/>
            <person name="Stams A."/>
            <person name="Woyke T."/>
        </authorList>
    </citation>
    <scope>NUCLEOTIDE SEQUENCE [LARGE SCALE GENOMIC DNA]</scope>
    <source>
        <strain evidence="3">DSM 6115 / VKM B-1805 / 17</strain>
    </source>
</reference>
<evidence type="ECO:0000313" key="3">
    <source>
        <dbReference type="Proteomes" id="UP000009229"/>
    </source>
</evidence>
<dbReference type="AlphaFoldDB" id="A0AAU8PPP1"/>
<dbReference type="Proteomes" id="UP000009229">
    <property type="component" value="Chromosome"/>
</dbReference>
<dbReference type="EMBL" id="CP002770">
    <property type="protein sequence ID" value="AEG15010.1"/>
    <property type="molecule type" value="Genomic_DNA"/>
</dbReference>
<evidence type="ECO:0000256" key="1">
    <source>
        <dbReference type="SAM" id="MobiDB-lite"/>
    </source>
</evidence>
<name>A0AAU8PPP1_DESK7</name>
<gene>
    <name evidence="2" type="ordered locus">Desku_1427</name>
</gene>